<evidence type="ECO:0000313" key="1">
    <source>
        <dbReference type="EMBL" id="KAK9133439.1"/>
    </source>
</evidence>
<comment type="caution">
    <text evidence="1">The sequence shown here is derived from an EMBL/GenBank/DDBJ whole genome shotgun (WGS) entry which is preliminary data.</text>
</comment>
<protein>
    <submittedName>
        <fullName evidence="1">Uncharacterized protein</fullName>
    </submittedName>
</protein>
<proteinExistence type="predicted"/>
<sequence length="138" mass="14990">MVDLCIVGGRQWSEEIVEDEGSIILGSTKHWGYPYDLFGSSVSLCDGAVGVAPLGEYDAANGVDGGGVESEGGLVVGQQSHRMLVGRQAVEPPLEVRCKEAMHRVYVVASQRLIQGFRLMFEDSRFREISSKLVSSEL</sequence>
<gene>
    <name evidence="1" type="ORF">Scep_012967</name>
</gene>
<reference evidence="1 2" key="1">
    <citation type="submission" date="2024-01" db="EMBL/GenBank/DDBJ databases">
        <title>Genome assemblies of Stephania.</title>
        <authorList>
            <person name="Yang L."/>
        </authorList>
    </citation>
    <scope>NUCLEOTIDE SEQUENCE [LARGE SCALE GENOMIC DNA]</scope>
    <source>
        <strain evidence="1">JXDWG</strain>
        <tissue evidence="1">Leaf</tissue>
    </source>
</reference>
<name>A0AAP0JG35_9MAGN</name>
<accession>A0AAP0JG35</accession>
<evidence type="ECO:0000313" key="2">
    <source>
        <dbReference type="Proteomes" id="UP001419268"/>
    </source>
</evidence>
<dbReference type="AlphaFoldDB" id="A0AAP0JG35"/>
<dbReference type="EMBL" id="JBBNAG010000005">
    <property type="protein sequence ID" value="KAK9133439.1"/>
    <property type="molecule type" value="Genomic_DNA"/>
</dbReference>
<keyword evidence="2" id="KW-1185">Reference proteome</keyword>
<organism evidence="1 2">
    <name type="scientific">Stephania cephalantha</name>
    <dbReference type="NCBI Taxonomy" id="152367"/>
    <lineage>
        <taxon>Eukaryota</taxon>
        <taxon>Viridiplantae</taxon>
        <taxon>Streptophyta</taxon>
        <taxon>Embryophyta</taxon>
        <taxon>Tracheophyta</taxon>
        <taxon>Spermatophyta</taxon>
        <taxon>Magnoliopsida</taxon>
        <taxon>Ranunculales</taxon>
        <taxon>Menispermaceae</taxon>
        <taxon>Menispermoideae</taxon>
        <taxon>Cissampelideae</taxon>
        <taxon>Stephania</taxon>
    </lineage>
</organism>
<dbReference type="Proteomes" id="UP001419268">
    <property type="component" value="Unassembled WGS sequence"/>
</dbReference>